<comment type="caution">
    <text evidence="1">The sequence shown here is derived from an EMBL/GenBank/DDBJ whole genome shotgun (WGS) entry which is preliminary data.</text>
</comment>
<name>A0A3D9V4B2_THECX</name>
<dbReference type="Proteomes" id="UP000256485">
    <property type="component" value="Unassembled WGS sequence"/>
</dbReference>
<dbReference type="EMBL" id="QTUC01000001">
    <property type="protein sequence ID" value="REF36309.1"/>
    <property type="molecule type" value="Genomic_DNA"/>
</dbReference>
<accession>A0A3D9V4B2</accession>
<organism evidence="1 2">
    <name type="scientific">Thermasporomyces composti</name>
    <dbReference type="NCBI Taxonomy" id="696763"/>
    <lineage>
        <taxon>Bacteria</taxon>
        <taxon>Bacillati</taxon>
        <taxon>Actinomycetota</taxon>
        <taxon>Actinomycetes</taxon>
        <taxon>Propionibacteriales</taxon>
        <taxon>Nocardioidaceae</taxon>
        <taxon>Thermasporomyces</taxon>
    </lineage>
</organism>
<protein>
    <submittedName>
        <fullName evidence="1">Uncharacterized protein</fullName>
    </submittedName>
</protein>
<gene>
    <name evidence="1" type="ORF">DFJ64_1715</name>
</gene>
<proteinExistence type="predicted"/>
<dbReference type="AlphaFoldDB" id="A0A3D9V4B2"/>
<reference evidence="1 2" key="1">
    <citation type="submission" date="2018-08" db="EMBL/GenBank/DDBJ databases">
        <title>Sequencing the genomes of 1000 actinobacteria strains.</title>
        <authorList>
            <person name="Klenk H.-P."/>
        </authorList>
    </citation>
    <scope>NUCLEOTIDE SEQUENCE [LARGE SCALE GENOMIC DNA]</scope>
    <source>
        <strain evidence="1 2">DSM 22891</strain>
    </source>
</reference>
<keyword evidence="2" id="KW-1185">Reference proteome</keyword>
<sequence>MPHMKVLRQTFILDRNPRYGEQTFTVDTGKDSGTILGVTIFGTSRDHLDRDDQPTPVSFASTPVRFSPENPFKVTYVKQGDISFLNHSFTVRVVYLVDE</sequence>
<dbReference type="RefSeq" id="WP_147304645.1">
    <property type="nucleotide sequence ID" value="NZ_QTUC01000001.1"/>
</dbReference>
<evidence type="ECO:0000313" key="2">
    <source>
        <dbReference type="Proteomes" id="UP000256485"/>
    </source>
</evidence>
<evidence type="ECO:0000313" key="1">
    <source>
        <dbReference type="EMBL" id="REF36309.1"/>
    </source>
</evidence>